<gene>
    <name evidence="3" type="ORF">ATANTOWER_018613</name>
</gene>
<dbReference type="SMART" id="SM00314">
    <property type="entry name" value="RA"/>
    <property type="match status" value="1"/>
</dbReference>
<evidence type="ECO:0000313" key="4">
    <source>
        <dbReference type="Proteomes" id="UP001345963"/>
    </source>
</evidence>
<evidence type="ECO:0000313" key="3">
    <source>
        <dbReference type="EMBL" id="MED6233886.1"/>
    </source>
</evidence>
<protein>
    <recommendedName>
        <fullName evidence="2">Ras-associating domain-containing protein</fullName>
    </recommendedName>
</protein>
<dbReference type="Pfam" id="PF00788">
    <property type="entry name" value="RA"/>
    <property type="match status" value="1"/>
</dbReference>
<accession>A0ABU7A721</accession>
<dbReference type="PROSITE" id="PS50200">
    <property type="entry name" value="RA"/>
    <property type="match status" value="1"/>
</dbReference>
<feature type="domain" description="Ras-associating" evidence="2">
    <location>
        <begin position="36"/>
        <end position="129"/>
    </location>
</feature>
<dbReference type="Gene3D" id="3.10.20.90">
    <property type="entry name" value="Phosphatidylinositol 3-kinase Catalytic Subunit, Chain A, domain 1"/>
    <property type="match status" value="1"/>
</dbReference>
<dbReference type="InterPro" id="IPR000159">
    <property type="entry name" value="RA_dom"/>
</dbReference>
<feature type="region of interest" description="Disordered" evidence="1">
    <location>
        <begin position="146"/>
        <end position="175"/>
    </location>
</feature>
<keyword evidence="4" id="KW-1185">Reference proteome</keyword>
<dbReference type="PANTHER" id="PTHR10398">
    <property type="entry name" value="AFADIN"/>
    <property type="match status" value="1"/>
</dbReference>
<evidence type="ECO:0000259" key="2">
    <source>
        <dbReference type="PROSITE" id="PS50200"/>
    </source>
</evidence>
<feature type="compositionally biased region" description="Basic and acidic residues" evidence="1">
    <location>
        <begin position="160"/>
        <end position="175"/>
    </location>
</feature>
<reference evidence="3 4" key="1">
    <citation type="submission" date="2021-07" db="EMBL/GenBank/DDBJ databases">
        <authorList>
            <person name="Palmer J.M."/>
        </authorList>
    </citation>
    <scope>NUCLEOTIDE SEQUENCE [LARGE SCALE GENOMIC DNA]</scope>
    <source>
        <strain evidence="3 4">AT_MEX2019</strain>
        <tissue evidence="3">Muscle</tissue>
    </source>
</reference>
<dbReference type="PANTHER" id="PTHR10398:SF2">
    <property type="entry name" value="AFADIN"/>
    <property type="match status" value="1"/>
</dbReference>
<dbReference type="InterPro" id="IPR029071">
    <property type="entry name" value="Ubiquitin-like_domsf"/>
</dbReference>
<feature type="compositionally biased region" description="Basic residues" evidence="1">
    <location>
        <begin position="150"/>
        <end position="159"/>
    </location>
</feature>
<proteinExistence type="predicted"/>
<dbReference type="InterPro" id="IPR028842">
    <property type="entry name" value="Afadin"/>
</dbReference>
<dbReference type="SUPFAM" id="SSF54236">
    <property type="entry name" value="Ubiquitin-like"/>
    <property type="match status" value="1"/>
</dbReference>
<dbReference type="Proteomes" id="UP001345963">
    <property type="component" value="Unassembled WGS sequence"/>
</dbReference>
<comment type="caution">
    <text evidence="3">The sequence shown here is derived from an EMBL/GenBank/DDBJ whole genome shotgun (WGS) entry which is preliminary data.</text>
</comment>
<name>A0ABU7A721_9TELE</name>
<dbReference type="EMBL" id="JAHUTI010003868">
    <property type="protein sequence ID" value="MED6233886.1"/>
    <property type="molecule type" value="Genomic_DNA"/>
</dbReference>
<sequence length="277" mass="31727">MPETKEREKLAEVIRQWNSNRLDLFEISQPNENLVFHGVIRFYFEDHTEGSVATKCLRVCSSSSTREVIETLSEKFRPDIEKQSTDYSLHEIHKYKERKLDLDERPLVIQLSWTSNNREGQFVLRKKQESLKESCHEKEKGGVLQSFKRTLSRKGKKKERGQAKDDDKASEDRSAEDLMNNNNICLSSLESLKYCKEIKTNLMLEAEEPFLSAVINYTNSSTVHFKLSPAYILYAVSRSALQRQHSRGSPSSANTHAVTSITNKMAAMMGKVIQASS</sequence>
<evidence type="ECO:0000256" key="1">
    <source>
        <dbReference type="SAM" id="MobiDB-lite"/>
    </source>
</evidence>
<organism evidence="3 4">
    <name type="scientific">Ataeniobius toweri</name>
    <dbReference type="NCBI Taxonomy" id="208326"/>
    <lineage>
        <taxon>Eukaryota</taxon>
        <taxon>Metazoa</taxon>
        <taxon>Chordata</taxon>
        <taxon>Craniata</taxon>
        <taxon>Vertebrata</taxon>
        <taxon>Euteleostomi</taxon>
        <taxon>Actinopterygii</taxon>
        <taxon>Neopterygii</taxon>
        <taxon>Teleostei</taxon>
        <taxon>Neoteleostei</taxon>
        <taxon>Acanthomorphata</taxon>
        <taxon>Ovalentaria</taxon>
        <taxon>Atherinomorphae</taxon>
        <taxon>Cyprinodontiformes</taxon>
        <taxon>Goodeidae</taxon>
        <taxon>Ataeniobius</taxon>
    </lineage>
</organism>